<dbReference type="OrthoDB" id="18967at2"/>
<dbReference type="Pfam" id="PF00005">
    <property type="entry name" value="ABC_tran"/>
    <property type="match status" value="1"/>
</dbReference>
<comment type="caution">
    <text evidence="5">The sequence shown here is derived from an EMBL/GenBank/DDBJ whole genome shotgun (WGS) entry which is preliminary data.</text>
</comment>
<organism evidence="5 6">
    <name type="scientific">Paenibacillus sambharensis</name>
    <dbReference type="NCBI Taxonomy" id="1803190"/>
    <lineage>
        <taxon>Bacteria</taxon>
        <taxon>Bacillati</taxon>
        <taxon>Bacillota</taxon>
        <taxon>Bacilli</taxon>
        <taxon>Bacillales</taxon>
        <taxon>Paenibacillaceae</taxon>
        <taxon>Paenibacillus</taxon>
    </lineage>
</organism>
<dbReference type="PROSITE" id="PS00211">
    <property type="entry name" value="ABC_TRANSPORTER_1"/>
    <property type="match status" value="1"/>
</dbReference>
<dbReference type="EMBL" id="QKRB01000057">
    <property type="protein sequence ID" value="PZD93631.1"/>
    <property type="molecule type" value="Genomic_DNA"/>
</dbReference>
<dbReference type="SUPFAM" id="SSF52540">
    <property type="entry name" value="P-loop containing nucleoside triphosphate hydrolases"/>
    <property type="match status" value="1"/>
</dbReference>
<keyword evidence="1" id="KW-0813">Transport</keyword>
<dbReference type="InterPro" id="IPR050166">
    <property type="entry name" value="ABC_transporter_ATP-bind"/>
</dbReference>
<dbReference type="InterPro" id="IPR003593">
    <property type="entry name" value="AAA+_ATPase"/>
</dbReference>
<dbReference type="PANTHER" id="PTHR42788:SF21">
    <property type="entry name" value="ABC TRANSPORTER ATP-BINDING PROTEIN"/>
    <property type="match status" value="1"/>
</dbReference>
<name>A0A2W1LP75_9BACL</name>
<dbReference type="CDD" id="cd03293">
    <property type="entry name" value="ABC_NrtD_SsuB_transporters"/>
    <property type="match status" value="1"/>
</dbReference>
<evidence type="ECO:0000256" key="2">
    <source>
        <dbReference type="ARBA" id="ARBA00022741"/>
    </source>
</evidence>
<sequence>MAAMLKLENVSHAYLGGQGTALAVEDVNLDVLPGEFVSLVGPSGCGKTTILNMLAGLFPPSRGLVLLDGKPVQGPNVRVGYMLQQDYLFPWRTIKSNSMIGFEIRGEQTRDAESKVLELLAELGLDGSADRYPHELSGGMRQRVSLVRTLAGDPDVLLLDEPFSALDMHIKLQLEELVWQTLRKRGKTAVLVTHDLQEAAAMSDKVVVLAANPGRVERVVTVPESIRQAGPEAARKLSDFEQLVEQLWTQVAGKEPDPAGGAANGQ</sequence>
<evidence type="ECO:0000256" key="1">
    <source>
        <dbReference type="ARBA" id="ARBA00022448"/>
    </source>
</evidence>
<feature type="domain" description="ABC transporter" evidence="4">
    <location>
        <begin position="5"/>
        <end position="236"/>
    </location>
</feature>
<evidence type="ECO:0000313" key="6">
    <source>
        <dbReference type="Proteomes" id="UP000249522"/>
    </source>
</evidence>
<dbReference type="AlphaFoldDB" id="A0A2W1LP75"/>
<dbReference type="Proteomes" id="UP000249522">
    <property type="component" value="Unassembled WGS sequence"/>
</dbReference>
<dbReference type="GO" id="GO:0005524">
    <property type="term" value="F:ATP binding"/>
    <property type="evidence" value="ECO:0007669"/>
    <property type="project" value="UniProtKB-KW"/>
</dbReference>
<dbReference type="SMART" id="SM00382">
    <property type="entry name" value="AAA"/>
    <property type="match status" value="1"/>
</dbReference>
<accession>A0A2W1LP75</accession>
<dbReference type="InterPro" id="IPR003439">
    <property type="entry name" value="ABC_transporter-like_ATP-bd"/>
</dbReference>
<dbReference type="Gene3D" id="3.40.50.300">
    <property type="entry name" value="P-loop containing nucleotide triphosphate hydrolases"/>
    <property type="match status" value="1"/>
</dbReference>
<reference evidence="5 6" key="1">
    <citation type="submission" date="2018-06" db="EMBL/GenBank/DDBJ databases">
        <title>Paenibacillus imtechensis sp. nov.</title>
        <authorList>
            <person name="Pinnaka A.K."/>
            <person name="Singh H."/>
            <person name="Kaur M."/>
        </authorList>
    </citation>
    <scope>NUCLEOTIDE SEQUENCE [LARGE SCALE GENOMIC DNA]</scope>
    <source>
        <strain evidence="5 6">SMB1</strain>
    </source>
</reference>
<proteinExistence type="predicted"/>
<dbReference type="GO" id="GO:0016887">
    <property type="term" value="F:ATP hydrolysis activity"/>
    <property type="evidence" value="ECO:0007669"/>
    <property type="project" value="InterPro"/>
</dbReference>
<dbReference type="PANTHER" id="PTHR42788">
    <property type="entry name" value="TAURINE IMPORT ATP-BINDING PROTEIN-RELATED"/>
    <property type="match status" value="1"/>
</dbReference>
<evidence type="ECO:0000313" key="5">
    <source>
        <dbReference type="EMBL" id="PZD93631.1"/>
    </source>
</evidence>
<dbReference type="RefSeq" id="WP_111149300.1">
    <property type="nucleotide sequence ID" value="NZ_QKRB01000057.1"/>
</dbReference>
<protein>
    <submittedName>
        <fullName evidence="5">Spermidine/putrescine ABC transporter ATP-binding protein</fullName>
    </submittedName>
</protein>
<evidence type="ECO:0000259" key="4">
    <source>
        <dbReference type="PROSITE" id="PS50893"/>
    </source>
</evidence>
<keyword evidence="3 5" id="KW-0067">ATP-binding</keyword>
<gene>
    <name evidence="5" type="ORF">DNH61_23740</name>
</gene>
<keyword evidence="6" id="KW-1185">Reference proteome</keyword>
<dbReference type="InterPro" id="IPR017871">
    <property type="entry name" value="ABC_transporter-like_CS"/>
</dbReference>
<keyword evidence="2" id="KW-0547">Nucleotide-binding</keyword>
<evidence type="ECO:0000256" key="3">
    <source>
        <dbReference type="ARBA" id="ARBA00022840"/>
    </source>
</evidence>
<dbReference type="InterPro" id="IPR027417">
    <property type="entry name" value="P-loop_NTPase"/>
</dbReference>
<dbReference type="PROSITE" id="PS50893">
    <property type="entry name" value="ABC_TRANSPORTER_2"/>
    <property type="match status" value="1"/>
</dbReference>